<keyword evidence="2" id="KW-0472">Membrane</keyword>
<dbReference type="EMBL" id="KZ825813">
    <property type="protein sequence ID" value="PYH98280.1"/>
    <property type="molecule type" value="Genomic_DNA"/>
</dbReference>
<evidence type="ECO:0000313" key="3">
    <source>
        <dbReference type="EMBL" id="PYH98280.1"/>
    </source>
</evidence>
<feature type="transmembrane region" description="Helical" evidence="2">
    <location>
        <begin position="74"/>
        <end position="95"/>
    </location>
</feature>
<keyword evidence="2" id="KW-1133">Transmembrane helix</keyword>
<name>A0A319DL57_9EURO</name>
<dbReference type="AlphaFoldDB" id="A0A319DL57"/>
<gene>
    <name evidence="3" type="ORF">BO71DRAFT_395389</name>
</gene>
<evidence type="ECO:0000313" key="4">
    <source>
        <dbReference type="Proteomes" id="UP000247810"/>
    </source>
</evidence>
<dbReference type="VEuPathDB" id="FungiDB:BO71DRAFT_395389"/>
<sequence>MSWTVRTIIHILTYHGKCRPGNPWIFARRAEVSEPDRTDAAQTKPNQAPVANSNPLDLRTRDEPACPSTISGGGIAGIVLGTIAGTLLLLWLSWLCAMPMPGTSRDGARPLVTRTRHRRRRRSPEYYYVDKPRRGSVRRPAKVYLG</sequence>
<reference evidence="3 4" key="1">
    <citation type="submission" date="2018-02" db="EMBL/GenBank/DDBJ databases">
        <title>The genomes of Aspergillus section Nigri reveals drivers in fungal speciation.</title>
        <authorList>
            <consortium name="DOE Joint Genome Institute"/>
            <person name="Vesth T.C."/>
            <person name="Nybo J."/>
            <person name="Theobald S."/>
            <person name="Brandl J."/>
            <person name="Frisvad J.C."/>
            <person name="Nielsen K.F."/>
            <person name="Lyhne E.K."/>
            <person name="Kogle M.E."/>
            <person name="Kuo A."/>
            <person name="Riley R."/>
            <person name="Clum A."/>
            <person name="Nolan M."/>
            <person name="Lipzen A."/>
            <person name="Salamov A."/>
            <person name="Henrissat B."/>
            <person name="Wiebenga A."/>
            <person name="De vries R.P."/>
            <person name="Grigoriev I.V."/>
            <person name="Mortensen U.H."/>
            <person name="Andersen M.R."/>
            <person name="Baker S.E."/>
        </authorList>
    </citation>
    <scope>NUCLEOTIDE SEQUENCE [LARGE SCALE GENOMIC DNA]</scope>
    <source>
        <strain evidence="3 4">CBS 707.79</strain>
    </source>
</reference>
<organism evidence="3 4">
    <name type="scientific">Aspergillus ellipticus CBS 707.79</name>
    <dbReference type="NCBI Taxonomy" id="1448320"/>
    <lineage>
        <taxon>Eukaryota</taxon>
        <taxon>Fungi</taxon>
        <taxon>Dikarya</taxon>
        <taxon>Ascomycota</taxon>
        <taxon>Pezizomycotina</taxon>
        <taxon>Eurotiomycetes</taxon>
        <taxon>Eurotiomycetidae</taxon>
        <taxon>Eurotiales</taxon>
        <taxon>Aspergillaceae</taxon>
        <taxon>Aspergillus</taxon>
        <taxon>Aspergillus subgen. Circumdati</taxon>
    </lineage>
</organism>
<proteinExistence type="predicted"/>
<evidence type="ECO:0000256" key="1">
    <source>
        <dbReference type="SAM" id="MobiDB-lite"/>
    </source>
</evidence>
<feature type="compositionally biased region" description="Polar residues" evidence="1">
    <location>
        <begin position="40"/>
        <end position="55"/>
    </location>
</feature>
<feature type="region of interest" description="Disordered" evidence="1">
    <location>
        <begin position="33"/>
        <end position="60"/>
    </location>
</feature>
<dbReference type="OrthoDB" id="5423884at2759"/>
<keyword evidence="4" id="KW-1185">Reference proteome</keyword>
<protein>
    <submittedName>
        <fullName evidence="3">Uncharacterized protein</fullName>
    </submittedName>
</protein>
<accession>A0A319DL57</accession>
<keyword evidence="2" id="KW-0812">Transmembrane</keyword>
<dbReference type="Proteomes" id="UP000247810">
    <property type="component" value="Unassembled WGS sequence"/>
</dbReference>
<feature type="region of interest" description="Disordered" evidence="1">
    <location>
        <begin position="105"/>
        <end position="124"/>
    </location>
</feature>
<evidence type="ECO:0000256" key="2">
    <source>
        <dbReference type="SAM" id="Phobius"/>
    </source>
</evidence>